<organism evidence="8 9">
    <name type="scientific">Volvox africanus</name>
    <dbReference type="NCBI Taxonomy" id="51714"/>
    <lineage>
        <taxon>Eukaryota</taxon>
        <taxon>Viridiplantae</taxon>
        <taxon>Chlorophyta</taxon>
        <taxon>core chlorophytes</taxon>
        <taxon>Chlorophyceae</taxon>
        <taxon>CS clade</taxon>
        <taxon>Chlamydomonadales</taxon>
        <taxon>Volvocaceae</taxon>
        <taxon>Volvox</taxon>
    </lineage>
</organism>
<evidence type="ECO:0000259" key="7">
    <source>
        <dbReference type="Pfam" id="PF18084"/>
    </source>
</evidence>
<dbReference type="InterPro" id="IPR041400">
    <property type="entry name" value="PARP16_N"/>
</dbReference>
<dbReference type="SUPFAM" id="SSF56399">
    <property type="entry name" value="ADP-ribosylation"/>
    <property type="match status" value="1"/>
</dbReference>
<feature type="transmembrane region" description="Helical" evidence="5">
    <location>
        <begin position="306"/>
        <end position="328"/>
    </location>
</feature>
<evidence type="ECO:0000256" key="3">
    <source>
        <dbReference type="ARBA" id="ARBA00022695"/>
    </source>
</evidence>
<evidence type="ECO:0008006" key="10">
    <source>
        <dbReference type="Google" id="ProtNLM"/>
    </source>
</evidence>
<keyword evidence="1" id="KW-0328">Glycosyltransferase</keyword>
<protein>
    <recommendedName>
        <fullName evidence="10">PARP</fullName>
    </recommendedName>
</protein>
<keyword evidence="2" id="KW-0808">Transferase</keyword>
<keyword evidence="3" id="KW-0548">Nucleotidyltransferase</keyword>
<feature type="domain" description="PARP catalytic" evidence="6">
    <location>
        <begin position="182"/>
        <end position="270"/>
    </location>
</feature>
<dbReference type="InterPro" id="IPR012317">
    <property type="entry name" value="Poly(ADP-ribose)pol_cat_dom"/>
</dbReference>
<gene>
    <name evidence="8" type="ORF">VaNZ11_009517</name>
</gene>
<keyword evidence="5" id="KW-0472">Membrane</keyword>
<keyword evidence="5" id="KW-0812">Transmembrane</keyword>
<evidence type="ECO:0000256" key="1">
    <source>
        <dbReference type="ARBA" id="ARBA00022676"/>
    </source>
</evidence>
<evidence type="ECO:0000259" key="6">
    <source>
        <dbReference type="Pfam" id="PF00644"/>
    </source>
</evidence>
<keyword evidence="5" id="KW-1133">Transmembrane helix</keyword>
<reference evidence="8 9" key="1">
    <citation type="journal article" date="2023" name="IScience">
        <title>Expanded male sex-determining region conserved during the evolution of homothallism in the green alga Volvox.</title>
        <authorList>
            <person name="Yamamoto K."/>
            <person name="Matsuzaki R."/>
            <person name="Mahakham W."/>
            <person name="Heman W."/>
            <person name="Sekimoto H."/>
            <person name="Kawachi M."/>
            <person name="Minakuchi Y."/>
            <person name="Toyoda A."/>
            <person name="Nozaki H."/>
        </authorList>
    </citation>
    <scope>NUCLEOTIDE SEQUENCE [LARGE SCALE GENOMIC DNA]</scope>
    <source>
        <strain evidence="8 9">NIES-4468</strain>
    </source>
</reference>
<evidence type="ECO:0000313" key="8">
    <source>
        <dbReference type="EMBL" id="GLI65880.1"/>
    </source>
</evidence>
<evidence type="ECO:0000256" key="5">
    <source>
        <dbReference type="SAM" id="Phobius"/>
    </source>
</evidence>
<dbReference type="InterPro" id="IPR051838">
    <property type="entry name" value="ARTD_PARP"/>
</dbReference>
<evidence type="ECO:0000256" key="2">
    <source>
        <dbReference type="ARBA" id="ARBA00022679"/>
    </source>
</evidence>
<sequence>SALNFFRILYIYTRLVRGCVFTVVSAFMSSNSLQELLAEVKAYPDGTDLLITALYTAVDHFRRGSICTPFPSEVFPPVTTTGNKDFPAVKRALDALPPVHVLLSDEALAKLPPQALDLLKWLLLNPARQRRFARMSLEDLIRQLRERGGDLAWLHQALSGQKAPSYILQAQTTNAQASFTRSAIAYHGTRMENLHSIIHTGLRSMSGTRLQRNGANFGSGIYLSTRYDTALSFCEPYATWHRSRFGTKQRALLVCEVDMEKCKHVEEAGSGDAQIPETYLLVSSSDGVRLLYVLLYCDARHPPRSLRINPCTVIIVLYIVFLLGKALIEMLKRPRYY</sequence>
<feature type="domain" description="PARP16 N-terminal" evidence="7">
    <location>
        <begin position="44"/>
        <end position="123"/>
    </location>
</feature>
<accession>A0ABQ5S7J0</accession>
<feature type="non-terminal residue" evidence="8">
    <location>
        <position position="1"/>
    </location>
</feature>
<name>A0ABQ5S7J0_9CHLO</name>
<dbReference type="EMBL" id="BSDZ01000026">
    <property type="protein sequence ID" value="GLI65880.1"/>
    <property type="molecule type" value="Genomic_DNA"/>
</dbReference>
<dbReference type="Pfam" id="PF18084">
    <property type="entry name" value="ARTD15_N"/>
    <property type="match status" value="1"/>
</dbReference>
<evidence type="ECO:0000256" key="4">
    <source>
        <dbReference type="ARBA" id="ARBA00023027"/>
    </source>
</evidence>
<dbReference type="Pfam" id="PF00644">
    <property type="entry name" value="PARP"/>
    <property type="match status" value="1"/>
</dbReference>
<proteinExistence type="predicted"/>
<dbReference type="PANTHER" id="PTHR21328">
    <property type="entry name" value="POLY ADP-RIBOSE POLYMERASE FAMILY, MEMBER PARP"/>
    <property type="match status" value="1"/>
</dbReference>
<evidence type="ECO:0000313" key="9">
    <source>
        <dbReference type="Proteomes" id="UP001165090"/>
    </source>
</evidence>
<keyword evidence="9" id="KW-1185">Reference proteome</keyword>
<keyword evidence="4" id="KW-0520">NAD</keyword>
<comment type="caution">
    <text evidence="8">The sequence shown here is derived from an EMBL/GenBank/DDBJ whole genome shotgun (WGS) entry which is preliminary data.</text>
</comment>
<dbReference type="Gene3D" id="3.90.228.10">
    <property type="match status" value="1"/>
</dbReference>
<dbReference type="Proteomes" id="UP001165090">
    <property type="component" value="Unassembled WGS sequence"/>
</dbReference>